<dbReference type="EMBL" id="MT142083">
    <property type="protein sequence ID" value="QJA74232.1"/>
    <property type="molecule type" value="Genomic_DNA"/>
</dbReference>
<name>A0A6M3J5B5_9ZZZZ</name>
<gene>
    <name evidence="2" type="ORF">MM415A02074_0010</name>
    <name evidence="1" type="ORF">MM415B00475_0022</name>
</gene>
<dbReference type="EMBL" id="MT141524">
    <property type="protein sequence ID" value="QJA64688.1"/>
    <property type="molecule type" value="Genomic_DNA"/>
</dbReference>
<evidence type="ECO:0000313" key="2">
    <source>
        <dbReference type="EMBL" id="QJA74232.1"/>
    </source>
</evidence>
<organism evidence="1">
    <name type="scientific">viral metagenome</name>
    <dbReference type="NCBI Taxonomy" id="1070528"/>
    <lineage>
        <taxon>unclassified sequences</taxon>
        <taxon>metagenomes</taxon>
        <taxon>organismal metagenomes</taxon>
    </lineage>
</organism>
<accession>A0A6M3J5B5</accession>
<proteinExistence type="predicted"/>
<evidence type="ECO:0000313" key="1">
    <source>
        <dbReference type="EMBL" id="QJA64688.1"/>
    </source>
</evidence>
<reference evidence="1" key="1">
    <citation type="submission" date="2020-03" db="EMBL/GenBank/DDBJ databases">
        <title>The deep terrestrial virosphere.</title>
        <authorList>
            <person name="Holmfeldt K."/>
            <person name="Nilsson E."/>
            <person name="Simone D."/>
            <person name="Lopez-Fernandez M."/>
            <person name="Wu X."/>
            <person name="de Brujin I."/>
            <person name="Lundin D."/>
            <person name="Andersson A."/>
            <person name="Bertilsson S."/>
            <person name="Dopson M."/>
        </authorList>
    </citation>
    <scope>NUCLEOTIDE SEQUENCE</scope>
    <source>
        <strain evidence="2">MM415A02074</strain>
        <strain evidence="1">MM415B00475</strain>
    </source>
</reference>
<protein>
    <submittedName>
        <fullName evidence="1">Uncharacterized protein</fullName>
    </submittedName>
</protein>
<dbReference type="AlphaFoldDB" id="A0A6M3J5B5"/>
<sequence length="282" mass="30371">MSVGFEVIYSPHQPIWVPVDTTDVRYMGQIVYYGHKTPGNTGGVKAMVVSSGFTDVTNFHVPFGVVIGDNNATPVYTTLATALVKVQAITGVDTAAAQLARDWRLAEGMYSKGDPQPLVQVARITPDTVLRGYFRNSATVGTTCLTTLSPTAVATTAMTFATFGFTAVVDNSTTYCVKGANAGLYRVGTDASATAATYTREWPYTPTTADTFKRVNVRQGICRMDLDTTYGLWIDNTAALTSNCYGVNVLKIDLSGDAGTEYCDFSFVADHFMTTNQARLTT</sequence>